<dbReference type="InterPro" id="IPR038377">
    <property type="entry name" value="Na/Glc_symporter_sf"/>
</dbReference>
<dbReference type="InterPro" id="IPR004358">
    <property type="entry name" value="Sig_transdc_His_kin-like_C"/>
</dbReference>
<dbReference type="eggNOG" id="COG2205">
    <property type="taxonomic scope" value="Bacteria"/>
</dbReference>
<keyword evidence="12" id="KW-0406">Ion transport</keyword>
<feature type="transmembrane region" description="Helical" evidence="15">
    <location>
        <begin position="406"/>
        <end position="427"/>
    </location>
</feature>
<dbReference type="InterPro" id="IPR036097">
    <property type="entry name" value="HisK_dim/P_sf"/>
</dbReference>
<dbReference type="FunFam" id="1.10.287.130:FF:000063">
    <property type="entry name" value="Hybrid sensor histidine kinase/response regulator"/>
    <property type="match status" value="1"/>
</dbReference>
<keyword evidence="9" id="KW-0813">Transport</keyword>
<dbReference type="Gene3D" id="1.10.287.130">
    <property type="match status" value="1"/>
</dbReference>
<evidence type="ECO:0000313" key="19">
    <source>
        <dbReference type="Proteomes" id="UP000002745"/>
    </source>
</evidence>
<feature type="domain" description="Histidine kinase" evidence="16">
    <location>
        <begin position="796"/>
        <end position="1011"/>
    </location>
</feature>
<evidence type="ECO:0000256" key="12">
    <source>
        <dbReference type="ARBA" id="ARBA00023201"/>
    </source>
</evidence>
<dbReference type="SMART" id="SM00387">
    <property type="entry name" value="HATPase_c"/>
    <property type="match status" value="1"/>
</dbReference>
<dbReference type="EMBL" id="CP001678">
    <property type="protein sequence ID" value="ACT59370.1"/>
    <property type="molecule type" value="Genomic_DNA"/>
</dbReference>
<keyword evidence="19" id="KW-1185">Reference proteome</keyword>
<protein>
    <recommendedName>
        <fullName evidence="4">histidine kinase</fullName>
        <ecNumber evidence="4">2.7.13.3</ecNumber>
    </recommendedName>
</protein>
<dbReference type="HOGENOM" id="CLU_000445_22_0_5"/>
<evidence type="ECO:0000256" key="10">
    <source>
        <dbReference type="ARBA" id="ARBA00022989"/>
    </source>
</evidence>
<evidence type="ECO:0000256" key="4">
    <source>
        <dbReference type="ARBA" id="ARBA00012438"/>
    </source>
</evidence>
<sequence>MPVWLIFFVMTLYISGLFFMAWKGEQYAKQAGAGWRRHPLIYSLALGVYCTSWTFFGAVGSAAINGWYFLPIYIGPILLYLFWPSILQRIADVSKRESINSLSDFLASRYGRSRLLAAIATATLTVVSLPYIALQLKSVGMSFQAITIGHTDHSATPADQTVLVAALGLAVFAVLFGARYEDATKPNYGLMNVLAFEAIVKLVALIAVAILGIVTLSGLSDFELSDYATKFDTQNIQFNFLSTTLLSMAAMVCLPRQFHVAIIERRSNNEMKLSRIVLPLYLLLTSLVVIPITIAGLHLLPSNTPTDLFVVLLPQAAQLPWLTILVFIGGFSAATGMVVVAAIALSTMITNDLIVPVMLRLKTFDPADQNIGSKLLNIRRTTILGLLLFGYLFYQAFGDRNALMEIGLLSFAGAAQLFPALIGAVYWRKAHRNGAMAGILAGCVLWAYTLVLPAVFGPEWMMGSILPPSNFFGIGTVDSLSHGVLWSLSINTLLFVILSLRAKERLRDRVQANVFREKGLESGHGKPVSYTVKGVSVGDLQALASRFLKPSAVSSAFASYAEEIGVDTNPSVEADWRLVQRTERLLSSALGSSSARVVLGSAITRSDVTLDDLLSILDEKSHAKRFDRHLLQATLENISLGVSVVDGEQKLVAWNSAYIKMFDLPEELVRVGRPIADIIKWTTKNGTAATDEKDALVSIRLAHIKEGRPHTFERQRPDGTIIKTIGNPMPGGGYVSTFTDVSEDKAIERRLREAKENLEIRVVERTSELENLTQELDGARREAEGANASKTRFLAAASHDLLQPLNAARLFTGALQSNLQGTNPDALRLVGKIDQAIQSSDQLLRGLLDISKLDHGVRDANYTSLSLGALFSDIGDEADPIAKAAGLRFKLVPTTLGAFADEDFLKSIVRNFVSNALRYTRSGGVLVGARRRGGKIRIEVWDTGVGIPTSKQHLIFEEFQRLEEADRNGIRGAGLGLAIANRMAGLMGASVGLRSWENKGSVFFVDLLESQSVSKKIKQVQKEHKSLYSLKGVKVLCVDDEPTILDGMEALLLSWGCIPFRAKSGDEAVRIASSEHLDFAFLDYHLLGGETGFDVREKILSVCNYSLPAALLTADKSEYALSRAKKEGLAVFTKPVSPRDLQAYLAGIPIAAE</sequence>
<dbReference type="RefSeq" id="WP_015827520.1">
    <property type="nucleotide sequence ID" value="NC_012982.1"/>
</dbReference>
<evidence type="ECO:0000313" key="18">
    <source>
        <dbReference type="EMBL" id="ACT59370.1"/>
    </source>
</evidence>
<comment type="subcellular location">
    <subcellularLocation>
        <location evidence="2">Membrane</location>
        <topology evidence="2">Multi-pass membrane protein</topology>
    </subcellularLocation>
</comment>
<dbReference type="OrthoDB" id="9774458at2"/>
<feature type="transmembrane region" description="Helical" evidence="15">
    <location>
        <begin position="161"/>
        <end position="178"/>
    </location>
</feature>
<evidence type="ECO:0000256" key="9">
    <source>
        <dbReference type="ARBA" id="ARBA00022847"/>
    </source>
</evidence>
<keyword evidence="5 13" id="KW-0597">Phosphoprotein</keyword>
<reference evidence="19" key="1">
    <citation type="journal article" date="2011" name="J. Bacteriol.">
        <title>Genome sequences of eight morphologically diverse alphaproteobacteria.</title>
        <authorList>
            <consortium name="US DOE Joint Genome Institute"/>
            <person name="Brown P.J."/>
            <person name="Kysela D.T."/>
            <person name="Buechlein A."/>
            <person name="Hemmerich C."/>
            <person name="Brun Y.V."/>
        </authorList>
    </citation>
    <scope>NUCLEOTIDE SEQUENCE [LARGE SCALE GENOMIC DNA]</scope>
    <source>
        <strain evidence="19">ATCC 49814 / DSM 5838 / IFAM 1418</strain>
    </source>
</reference>
<dbReference type="SUPFAM" id="SSF55785">
    <property type="entry name" value="PYP-like sensor domain (PAS domain)"/>
    <property type="match status" value="1"/>
</dbReference>
<feature type="transmembrane region" description="Helical" evidence="15">
    <location>
        <begin position="190"/>
        <end position="216"/>
    </location>
</feature>
<proteinExistence type="inferred from homology"/>
<dbReference type="InterPro" id="IPR035965">
    <property type="entry name" value="PAS-like_dom_sf"/>
</dbReference>
<keyword evidence="12" id="KW-0915">Sodium</keyword>
<dbReference type="InterPro" id="IPR005467">
    <property type="entry name" value="His_kinase_dom"/>
</dbReference>
<dbReference type="GO" id="GO:0009927">
    <property type="term" value="F:histidine phosphotransfer kinase activity"/>
    <property type="evidence" value="ECO:0007669"/>
    <property type="project" value="TreeGrafter"/>
</dbReference>
<dbReference type="InterPro" id="IPR036890">
    <property type="entry name" value="HATPase_C_sf"/>
</dbReference>
<evidence type="ECO:0000256" key="14">
    <source>
        <dbReference type="SAM" id="Coils"/>
    </source>
</evidence>
<evidence type="ECO:0000256" key="3">
    <source>
        <dbReference type="ARBA" id="ARBA00006434"/>
    </source>
</evidence>
<dbReference type="Gene3D" id="1.20.1730.10">
    <property type="entry name" value="Sodium/glucose cotransporter"/>
    <property type="match status" value="1"/>
</dbReference>
<dbReference type="PROSITE" id="PS50110">
    <property type="entry name" value="RESPONSE_REGULATORY"/>
    <property type="match status" value="1"/>
</dbReference>
<feature type="transmembrane region" description="Helical" evidence="15">
    <location>
        <begin position="236"/>
        <end position="255"/>
    </location>
</feature>
<dbReference type="PROSITE" id="PS50109">
    <property type="entry name" value="HIS_KIN"/>
    <property type="match status" value="1"/>
</dbReference>
<dbReference type="Proteomes" id="UP000002745">
    <property type="component" value="Chromosome"/>
</dbReference>
<comment type="catalytic activity">
    <reaction evidence="1">
        <text>ATP + protein L-histidine = ADP + protein N-phospho-L-histidine.</text>
        <dbReference type="EC" id="2.7.13.3"/>
    </reaction>
</comment>
<keyword evidence="6" id="KW-0808">Transferase</keyword>
<keyword evidence="14" id="KW-0175">Coiled coil</keyword>
<dbReference type="Pfam" id="PF00072">
    <property type="entry name" value="Response_reg"/>
    <property type="match status" value="1"/>
</dbReference>
<dbReference type="SUPFAM" id="SSF47384">
    <property type="entry name" value="Homodimeric domain of signal transducing histidine kinase"/>
    <property type="match status" value="1"/>
</dbReference>
<evidence type="ECO:0000256" key="15">
    <source>
        <dbReference type="SAM" id="Phobius"/>
    </source>
</evidence>
<dbReference type="KEGG" id="hba:Hbal_1682"/>
<dbReference type="Gene3D" id="3.40.50.2300">
    <property type="match status" value="1"/>
</dbReference>
<evidence type="ECO:0000256" key="13">
    <source>
        <dbReference type="PROSITE-ProRule" id="PRU00169"/>
    </source>
</evidence>
<dbReference type="CDD" id="cd00082">
    <property type="entry name" value="HisKA"/>
    <property type="match status" value="1"/>
</dbReference>
<dbReference type="SMART" id="SM00448">
    <property type="entry name" value="REC"/>
    <property type="match status" value="1"/>
</dbReference>
<dbReference type="Gene3D" id="3.30.450.20">
    <property type="entry name" value="PAS domain"/>
    <property type="match status" value="1"/>
</dbReference>
<dbReference type="GO" id="GO:0006814">
    <property type="term" value="P:sodium ion transport"/>
    <property type="evidence" value="ECO:0007669"/>
    <property type="project" value="UniProtKB-KW"/>
</dbReference>
<dbReference type="InterPro" id="IPR018212">
    <property type="entry name" value="Na/solute_symporter_CS"/>
</dbReference>
<feature type="transmembrane region" description="Helical" evidence="15">
    <location>
        <begin position="321"/>
        <end position="354"/>
    </location>
</feature>
<dbReference type="SMART" id="SM00388">
    <property type="entry name" value="HisKA"/>
    <property type="match status" value="1"/>
</dbReference>
<evidence type="ECO:0000256" key="1">
    <source>
        <dbReference type="ARBA" id="ARBA00000085"/>
    </source>
</evidence>
<dbReference type="PANTHER" id="PTHR43047:SF9">
    <property type="entry name" value="HISTIDINE KINASE"/>
    <property type="match status" value="1"/>
</dbReference>
<dbReference type="Pfam" id="PF02518">
    <property type="entry name" value="HATPase_c"/>
    <property type="match status" value="1"/>
</dbReference>
<comment type="similarity">
    <text evidence="3">Belongs to the sodium:solute symporter (SSF) (TC 2.A.21) family.</text>
</comment>
<keyword evidence="10 15" id="KW-1133">Transmembrane helix</keyword>
<dbReference type="GO" id="GO:0015293">
    <property type="term" value="F:symporter activity"/>
    <property type="evidence" value="ECO:0007669"/>
    <property type="project" value="UniProtKB-KW"/>
</dbReference>
<evidence type="ECO:0000256" key="2">
    <source>
        <dbReference type="ARBA" id="ARBA00004141"/>
    </source>
</evidence>
<dbReference type="SUPFAM" id="SSF52172">
    <property type="entry name" value="CheY-like"/>
    <property type="match status" value="1"/>
</dbReference>
<dbReference type="InterPro" id="IPR001789">
    <property type="entry name" value="Sig_transdc_resp-reg_receiver"/>
</dbReference>
<dbReference type="GO" id="GO:0000155">
    <property type="term" value="F:phosphorelay sensor kinase activity"/>
    <property type="evidence" value="ECO:0007669"/>
    <property type="project" value="InterPro"/>
</dbReference>
<dbReference type="PROSITE" id="PS50283">
    <property type="entry name" value="NA_SOLUT_SYMP_3"/>
    <property type="match status" value="1"/>
</dbReference>
<dbReference type="PROSITE" id="PS00457">
    <property type="entry name" value="NA_SOLUT_SYMP_2"/>
    <property type="match status" value="1"/>
</dbReference>
<feature type="transmembrane region" description="Helical" evidence="15">
    <location>
        <begin position="115"/>
        <end position="134"/>
    </location>
</feature>
<feature type="transmembrane region" description="Helical" evidence="15">
    <location>
        <begin position="375"/>
        <end position="394"/>
    </location>
</feature>
<feature type="modified residue" description="4-aspartylphosphate" evidence="13">
    <location>
        <position position="1083"/>
    </location>
</feature>
<dbReference type="InterPro" id="IPR001734">
    <property type="entry name" value="Na/solute_symporter"/>
</dbReference>
<dbReference type="eggNOG" id="COG0784">
    <property type="taxonomic scope" value="Bacteria"/>
</dbReference>
<dbReference type="PANTHER" id="PTHR43047">
    <property type="entry name" value="TWO-COMPONENT HISTIDINE PROTEIN KINASE"/>
    <property type="match status" value="1"/>
</dbReference>
<keyword evidence="12" id="KW-0739">Sodium transport</keyword>
<evidence type="ECO:0000256" key="11">
    <source>
        <dbReference type="ARBA" id="ARBA00023136"/>
    </source>
</evidence>
<name>C6XJS5_HIRBI</name>
<feature type="coiled-coil region" evidence="14">
    <location>
        <begin position="755"/>
        <end position="789"/>
    </location>
</feature>
<keyword evidence="9" id="KW-0769">Symport</keyword>
<gene>
    <name evidence="18" type="ordered locus">Hbal_1682</name>
</gene>
<evidence type="ECO:0000256" key="5">
    <source>
        <dbReference type="ARBA" id="ARBA00022553"/>
    </source>
</evidence>
<feature type="transmembrane region" description="Helical" evidence="15">
    <location>
        <begin position="439"/>
        <end position="460"/>
    </location>
</feature>
<dbReference type="CDD" id="cd00075">
    <property type="entry name" value="HATPase"/>
    <property type="match status" value="1"/>
</dbReference>
<dbReference type="SUPFAM" id="SSF55874">
    <property type="entry name" value="ATPase domain of HSP90 chaperone/DNA topoisomerase II/histidine kinase"/>
    <property type="match status" value="1"/>
</dbReference>
<evidence type="ECO:0000256" key="8">
    <source>
        <dbReference type="ARBA" id="ARBA00022777"/>
    </source>
</evidence>
<dbReference type="InterPro" id="IPR003594">
    <property type="entry name" value="HATPase_dom"/>
</dbReference>
<dbReference type="eggNOG" id="COG0591">
    <property type="taxonomic scope" value="Bacteria"/>
</dbReference>
<dbReference type="CDD" id="cd00156">
    <property type="entry name" value="REC"/>
    <property type="match status" value="1"/>
</dbReference>
<evidence type="ECO:0000256" key="6">
    <source>
        <dbReference type="ARBA" id="ARBA00022679"/>
    </source>
</evidence>
<dbReference type="GO" id="GO:0005886">
    <property type="term" value="C:plasma membrane"/>
    <property type="evidence" value="ECO:0007669"/>
    <property type="project" value="TreeGrafter"/>
</dbReference>
<evidence type="ECO:0000259" key="17">
    <source>
        <dbReference type="PROSITE" id="PS50110"/>
    </source>
</evidence>
<feature type="transmembrane region" description="Helical" evidence="15">
    <location>
        <begin position="6"/>
        <end position="22"/>
    </location>
</feature>
<feature type="transmembrane region" description="Helical" evidence="15">
    <location>
        <begin position="276"/>
        <end position="301"/>
    </location>
</feature>
<dbReference type="AlphaFoldDB" id="C6XJS5"/>
<evidence type="ECO:0000256" key="7">
    <source>
        <dbReference type="ARBA" id="ARBA00022692"/>
    </source>
</evidence>
<dbReference type="EC" id="2.7.13.3" evidence="4"/>
<dbReference type="CDD" id="cd10322">
    <property type="entry name" value="SLC5sbd"/>
    <property type="match status" value="1"/>
</dbReference>
<dbReference type="InterPro" id="IPR011006">
    <property type="entry name" value="CheY-like_superfamily"/>
</dbReference>
<dbReference type="Gene3D" id="3.30.565.10">
    <property type="entry name" value="Histidine kinase-like ATPase, C-terminal domain"/>
    <property type="match status" value="1"/>
</dbReference>
<dbReference type="Pfam" id="PF00512">
    <property type="entry name" value="HisKA"/>
    <property type="match status" value="1"/>
</dbReference>
<dbReference type="InterPro" id="IPR003661">
    <property type="entry name" value="HisK_dim/P_dom"/>
</dbReference>
<accession>C6XJS5</accession>
<feature type="transmembrane region" description="Helical" evidence="15">
    <location>
        <begin position="70"/>
        <end position="87"/>
    </location>
</feature>
<dbReference type="PRINTS" id="PR00344">
    <property type="entry name" value="BCTRLSENSOR"/>
</dbReference>
<feature type="transmembrane region" description="Helical" evidence="15">
    <location>
        <begin position="42"/>
        <end position="64"/>
    </location>
</feature>
<keyword evidence="11 15" id="KW-0472">Membrane</keyword>
<keyword evidence="8 18" id="KW-0418">Kinase</keyword>
<dbReference type="Pfam" id="PF12860">
    <property type="entry name" value="PAS_7"/>
    <property type="match status" value="1"/>
</dbReference>
<dbReference type="STRING" id="582402.Hbal_1682"/>
<evidence type="ECO:0000259" key="16">
    <source>
        <dbReference type="PROSITE" id="PS50109"/>
    </source>
</evidence>
<organism evidence="18 19">
    <name type="scientific">Hirschia baltica (strain ATCC 49814 / DSM 5838 / IFAM 1418)</name>
    <dbReference type="NCBI Taxonomy" id="582402"/>
    <lineage>
        <taxon>Bacteria</taxon>
        <taxon>Pseudomonadati</taxon>
        <taxon>Pseudomonadota</taxon>
        <taxon>Alphaproteobacteria</taxon>
        <taxon>Hyphomonadales</taxon>
        <taxon>Hyphomonadaceae</taxon>
        <taxon>Hirschia</taxon>
    </lineage>
</organism>
<keyword evidence="7 15" id="KW-0812">Transmembrane</keyword>
<feature type="domain" description="Response regulatory" evidence="17">
    <location>
        <begin position="1034"/>
        <end position="1149"/>
    </location>
</feature>